<keyword evidence="2 6" id="KW-0812">Transmembrane</keyword>
<evidence type="ECO:0000256" key="5">
    <source>
        <dbReference type="SAM" id="MobiDB-lite"/>
    </source>
</evidence>
<feature type="region of interest" description="Disordered" evidence="5">
    <location>
        <begin position="330"/>
        <end position="375"/>
    </location>
</feature>
<comment type="subcellular location">
    <subcellularLocation>
        <location evidence="1">Membrane</location>
    </subcellularLocation>
</comment>
<feature type="transmembrane region" description="Helical" evidence="6">
    <location>
        <begin position="150"/>
        <end position="169"/>
    </location>
</feature>
<feature type="transmembrane region" description="Helical" evidence="6">
    <location>
        <begin position="6"/>
        <end position="25"/>
    </location>
</feature>
<keyword evidence="3 6" id="KW-1133">Transmembrane helix</keyword>
<gene>
    <name evidence="8" type="primary">mscM_2</name>
    <name evidence="8" type="ORF">Poly30_05090</name>
</gene>
<dbReference type="SUPFAM" id="SSF50182">
    <property type="entry name" value="Sm-like ribonucleoproteins"/>
    <property type="match status" value="1"/>
</dbReference>
<keyword evidence="9" id="KW-1185">Reference proteome</keyword>
<dbReference type="OrthoDB" id="9792218at2"/>
<evidence type="ECO:0000313" key="8">
    <source>
        <dbReference type="EMBL" id="QDV05014.1"/>
    </source>
</evidence>
<dbReference type="PANTHER" id="PTHR30566">
    <property type="entry name" value="YNAI-RELATED MECHANOSENSITIVE ION CHANNEL"/>
    <property type="match status" value="1"/>
</dbReference>
<dbReference type="GO" id="GO:0016020">
    <property type="term" value="C:membrane"/>
    <property type="evidence" value="ECO:0007669"/>
    <property type="project" value="UniProtKB-SubCell"/>
</dbReference>
<name>A0A518ELP1_9BACT</name>
<dbReference type="Proteomes" id="UP000320390">
    <property type="component" value="Chromosome"/>
</dbReference>
<accession>A0A518ELP1</accession>
<sequence length="375" mass="40957">MDILENIIYWAGLVGSCAFVVFLLMQRFGAAIGQVRRAAGGRLRELAVPAIVALLAGSALLIRLSDGANTGGARPLLRVLVGFGATWLVARLIHIAMDSMIQRQDVSVEDNLRARTALTQYRVLERIAIIVVWGLGTAMVMWTFPGIRALGSGLLASAGIVGLVLGLAAQRTIGNFLAGIQIALTQPVRLDDAVVIEDEWGWIEDITTTYVEVKLWDERRLIVPFTTILEKPFQNWTRTRADIIGSVMLWTDHSVNVAEMRKVLQSIVESTDLWDGRVVVLQVVESSERAVQLRALVSAANSPRCWDLRCHVREKLLAYLAEEQAHALPRLRGELDSSQMTRPSSGARAPDSEGPPGREDASEVEVGGLPGGPRS</sequence>
<evidence type="ECO:0000256" key="1">
    <source>
        <dbReference type="ARBA" id="ARBA00004370"/>
    </source>
</evidence>
<dbReference type="AlphaFoldDB" id="A0A518ELP1"/>
<evidence type="ECO:0000256" key="6">
    <source>
        <dbReference type="SAM" id="Phobius"/>
    </source>
</evidence>
<feature type="transmembrane region" description="Helical" evidence="6">
    <location>
        <begin position="123"/>
        <end position="144"/>
    </location>
</feature>
<keyword evidence="4 6" id="KW-0472">Membrane</keyword>
<organism evidence="8 9">
    <name type="scientific">Saltatorellus ferox</name>
    <dbReference type="NCBI Taxonomy" id="2528018"/>
    <lineage>
        <taxon>Bacteria</taxon>
        <taxon>Pseudomonadati</taxon>
        <taxon>Planctomycetota</taxon>
        <taxon>Planctomycetia</taxon>
        <taxon>Planctomycetia incertae sedis</taxon>
        <taxon>Saltatorellus</taxon>
    </lineage>
</organism>
<evidence type="ECO:0000256" key="4">
    <source>
        <dbReference type="ARBA" id="ARBA00023136"/>
    </source>
</evidence>
<dbReference type="Pfam" id="PF00924">
    <property type="entry name" value="MS_channel_2nd"/>
    <property type="match status" value="1"/>
</dbReference>
<feature type="transmembrane region" description="Helical" evidence="6">
    <location>
        <begin position="76"/>
        <end position="93"/>
    </location>
</feature>
<reference evidence="8 9" key="1">
    <citation type="submission" date="2019-02" db="EMBL/GenBank/DDBJ databases">
        <title>Deep-cultivation of Planctomycetes and their phenomic and genomic characterization uncovers novel biology.</title>
        <authorList>
            <person name="Wiegand S."/>
            <person name="Jogler M."/>
            <person name="Boedeker C."/>
            <person name="Pinto D."/>
            <person name="Vollmers J."/>
            <person name="Rivas-Marin E."/>
            <person name="Kohn T."/>
            <person name="Peeters S.H."/>
            <person name="Heuer A."/>
            <person name="Rast P."/>
            <person name="Oberbeckmann S."/>
            <person name="Bunk B."/>
            <person name="Jeske O."/>
            <person name="Meyerdierks A."/>
            <person name="Storesund J.E."/>
            <person name="Kallscheuer N."/>
            <person name="Luecker S."/>
            <person name="Lage O.M."/>
            <person name="Pohl T."/>
            <person name="Merkel B.J."/>
            <person name="Hornburger P."/>
            <person name="Mueller R.-W."/>
            <person name="Bruemmer F."/>
            <person name="Labrenz M."/>
            <person name="Spormann A.M."/>
            <person name="Op den Camp H."/>
            <person name="Overmann J."/>
            <person name="Amann R."/>
            <person name="Jetten M.S.M."/>
            <person name="Mascher T."/>
            <person name="Medema M.H."/>
            <person name="Devos D.P."/>
            <person name="Kaster A.-K."/>
            <person name="Ovreas L."/>
            <person name="Rohde M."/>
            <person name="Galperin M.Y."/>
            <person name="Jogler C."/>
        </authorList>
    </citation>
    <scope>NUCLEOTIDE SEQUENCE [LARGE SCALE GENOMIC DNA]</scope>
    <source>
        <strain evidence="8 9">Poly30</strain>
    </source>
</reference>
<proteinExistence type="predicted"/>
<dbReference type="EMBL" id="CP036434">
    <property type="protein sequence ID" value="QDV05014.1"/>
    <property type="molecule type" value="Genomic_DNA"/>
</dbReference>
<dbReference type="InterPro" id="IPR023408">
    <property type="entry name" value="MscS_beta-dom_sf"/>
</dbReference>
<dbReference type="PANTHER" id="PTHR30566:SF25">
    <property type="entry name" value="INNER MEMBRANE PROTEIN"/>
    <property type="match status" value="1"/>
</dbReference>
<evidence type="ECO:0000313" key="9">
    <source>
        <dbReference type="Proteomes" id="UP000320390"/>
    </source>
</evidence>
<protein>
    <submittedName>
        <fullName evidence="8">Miniconductance mechanosensitive channel MscM</fullName>
    </submittedName>
</protein>
<evidence type="ECO:0000256" key="2">
    <source>
        <dbReference type="ARBA" id="ARBA00022692"/>
    </source>
</evidence>
<dbReference type="InterPro" id="IPR010920">
    <property type="entry name" value="LSM_dom_sf"/>
</dbReference>
<evidence type="ECO:0000256" key="3">
    <source>
        <dbReference type="ARBA" id="ARBA00022989"/>
    </source>
</evidence>
<dbReference type="Gene3D" id="1.10.287.1260">
    <property type="match status" value="1"/>
</dbReference>
<dbReference type="InterPro" id="IPR006685">
    <property type="entry name" value="MscS_channel_2nd"/>
</dbReference>
<feature type="domain" description="Mechanosensitive ion channel MscS" evidence="7">
    <location>
        <begin position="172"/>
        <end position="238"/>
    </location>
</feature>
<evidence type="ECO:0000259" key="7">
    <source>
        <dbReference type="Pfam" id="PF00924"/>
    </source>
</evidence>
<dbReference type="RefSeq" id="WP_145194442.1">
    <property type="nucleotide sequence ID" value="NZ_CP036434.1"/>
</dbReference>
<dbReference type="Gene3D" id="2.30.30.60">
    <property type="match status" value="1"/>
</dbReference>
<feature type="transmembrane region" description="Helical" evidence="6">
    <location>
        <begin position="46"/>
        <end position="64"/>
    </location>
</feature>
<dbReference type="GO" id="GO:0008381">
    <property type="term" value="F:mechanosensitive monoatomic ion channel activity"/>
    <property type="evidence" value="ECO:0007669"/>
    <property type="project" value="UniProtKB-ARBA"/>
</dbReference>